<dbReference type="STRING" id="619300.G3ANZ6"/>
<dbReference type="Proteomes" id="UP000000709">
    <property type="component" value="Unassembled WGS sequence"/>
</dbReference>
<accession>G3ANZ6</accession>
<dbReference type="Gene3D" id="1.25.40.10">
    <property type="entry name" value="Tetratricopeptide repeat domain"/>
    <property type="match status" value="1"/>
</dbReference>
<dbReference type="InParanoid" id="G3ANZ6"/>
<dbReference type="KEGG" id="spaa:SPAPADRAFT_138987"/>
<reference evidence="1 2" key="1">
    <citation type="journal article" date="2011" name="Proc. Natl. Acad. Sci. U.S.A.">
        <title>Comparative genomics of xylose-fermenting fungi for enhanced biofuel production.</title>
        <authorList>
            <person name="Wohlbach D.J."/>
            <person name="Kuo A."/>
            <person name="Sato T.K."/>
            <person name="Potts K.M."/>
            <person name="Salamov A.A."/>
            <person name="LaButti K.M."/>
            <person name="Sun H."/>
            <person name="Clum A."/>
            <person name="Pangilinan J.L."/>
            <person name="Lindquist E.A."/>
            <person name="Lucas S."/>
            <person name="Lapidus A."/>
            <person name="Jin M."/>
            <person name="Gunawan C."/>
            <person name="Balan V."/>
            <person name="Dale B.E."/>
            <person name="Jeffries T.W."/>
            <person name="Zinkel R."/>
            <person name="Barry K.W."/>
            <person name="Grigoriev I.V."/>
            <person name="Gasch A.P."/>
        </authorList>
    </citation>
    <scope>NUCLEOTIDE SEQUENCE [LARGE SCALE GENOMIC DNA]</scope>
    <source>
        <strain evidence="2">NRRL Y-27907 / 11-Y1</strain>
    </source>
</reference>
<organism evidence="2">
    <name type="scientific">Spathaspora passalidarum (strain NRRL Y-27907 / 11-Y1)</name>
    <dbReference type="NCBI Taxonomy" id="619300"/>
    <lineage>
        <taxon>Eukaryota</taxon>
        <taxon>Fungi</taxon>
        <taxon>Dikarya</taxon>
        <taxon>Ascomycota</taxon>
        <taxon>Saccharomycotina</taxon>
        <taxon>Pichiomycetes</taxon>
        <taxon>Debaryomycetaceae</taxon>
        <taxon>Spathaspora</taxon>
    </lineage>
</organism>
<gene>
    <name evidence="1" type="ORF">SPAPADRAFT_138987</name>
</gene>
<keyword evidence="2" id="KW-1185">Reference proteome</keyword>
<protein>
    <recommendedName>
        <fullName evidence="3">Mitochondrial group I intron splicing factor CCM1</fullName>
    </recommendedName>
</protein>
<dbReference type="HOGENOM" id="CLU_434755_0_0_1"/>
<dbReference type="OMA" id="SFEQYIY"/>
<sequence length="651" mass="75671">MLSIKDTISRIGRVIRHSQILKDSENKAIVKNSSNSKVNPQSTTNSYSPKVIQSIYKNLQPDDVKKFKPLYQDFQRKTYREFLEPLDMPTLKTFSEKTEYDIRSAKQAWTKKTSKNPRAILEQYMEDRRMFEIMMSTLIDLTPSHLKDIDHNNPAVLNNVILQQDQIASEYKLQVPAHNFHEIPIMPSPLTRENFYEYIYQLTHTNYHYKNSSSLQSGIIPQILLYTHKLTTHEFKEYRSTHTYNCLIHYFGSLKNQSTFARELLLVMKNDGHAYNVDTINSMIKMLSTHANIRGNTSTFGLVLKYLQLSARLNIEINLGTYSYIYSTIKNIHLKENFLKKMQDHGIPIPKSMMVKVLDDFAKTTTDYHEVINFIEKDLGYETWAIDSKFSNKVIYSQALHANANDAELEKFNIDEYTLLNLFSGIQRNVELQDKAFSMIRIYVEFSKESGRDFTKIPRIFQLISRQLITDLKDVRKIETLSYLLRCIIYEATQKLNLPIEVIDYGNGKRSLPENYKIVSRIVGRALQEVDAKITYVNENLKDVSIKPTSVLLDDQEIEIWNHLKLELEQPNSNKKEDLLLFKVIRSGQLPNGAAVELPHESIQQILSHTAAKISAHRNRERILRIDEGSDEYTKRQMVERGLMKNSGQST</sequence>
<proteinExistence type="predicted"/>
<evidence type="ECO:0000313" key="1">
    <source>
        <dbReference type="EMBL" id="EGW32621.1"/>
    </source>
</evidence>
<dbReference type="GeneID" id="18870166"/>
<evidence type="ECO:0008006" key="3">
    <source>
        <dbReference type="Google" id="ProtNLM"/>
    </source>
</evidence>
<dbReference type="OrthoDB" id="185373at2759"/>
<name>G3ANZ6_SPAPN</name>
<dbReference type="AlphaFoldDB" id="G3ANZ6"/>
<dbReference type="InterPro" id="IPR011990">
    <property type="entry name" value="TPR-like_helical_dom_sf"/>
</dbReference>
<dbReference type="RefSeq" id="XP_007375897.1">
    <property type="nucleotide sequence ID" value="XM_007375835.1"/>
</dbReference>
<evidence type="ECO:0000313" key="2">
    <source>
        <dbReference type="Proteomes" id="UP000000709"/>
    </source>
</evidence>
<dbReference type="EMBL" id="GL996502">
    <property type="protein sequence ID" value="EGW32621.1"/>
    <property type="molecule type" value="Genomic_DNA"/>
</dbReference>
<dbReference type="eggNOG" id="ENOG502QVB0">
    <property type="taxonomic scope" value="Eukaryota"/>
</dbReference>